<gene>
    <name evidence="5 10" type="primary">recX</name>
    <name evidence="10" type="ORF">LMG3458_04763</name>
</gene>
<evidence type="ECO:0000256" key="3">
    <source>
        <dbReference type="ARBA" id="ARBA00018111"/>
    </source>
</evidence>
<dbReference type="GO" id="GO:0005737">
    <property type="term" value="C:cytoplasm"/>
    <property type="evidence" value="ECO:0007669"/>
    <property type="project" value="UniProtKB-SubCell"/>
</dbReference>
<dbReference type="InterPro" id="IPR036388">
    <property type="entry name" value="WH-like_DNA-bd_sf"/>
</dbReference>
<dbReference type="Pfam" id="PF02631">
    <property type="entry name" value="RecX_HTH2"/>
    <property type="match status" value="1"/>
</dbReference>
<comment type="function">
    <text evidence="5">Modulates RecA activity.</text>
</comment>
<accession>A0A6S7AQ69</accession>
<reference evidence="10 11" key="1">
    <citation type="submission" date="2020-04" db="EMBL/GenBank/DDBJ databases">
        <authorList>
            <person name="De Canck E."/>
        </authorList>
    </citation>
    <scope>NUCLEOTIDE SEQUENCE [LARGE SCALE GENOMIC DNA]</scope>
    <source>
        <strain evidence="10 11">LMG 3458</strain>
    </source>
</reference>
<dbReference type="PANTHER" id="PTHR33602:SF1">
    <property type="entry name" value="REGULATORY PROTEIN RECX FAMILY PROTEIN"/>
    <property type="match status" value="1"/>
</dbReference>
<sequence length="272" mass="29569">MSWKPSAASADRLRAKLDDEFETVAKPEGLRRTSDARREADAAGQGSNDAPPDQWQRSSEMRAAGRKGASGRYGSRAGSAREGEASGRDPSGRDPSGGEPSGGDPSGGDPSGGGPSDPPRKAKAPPKGPSLKMRAVGYLSRREHAREELARKLAPHAEDPAEVDTVLDALEKEGWLSTERFAQSLVHRRASRQGAARIVQELRQHGVDDNQVAELREQLRATEYDRALEVWKRKFDAKPEDRAAYAKQARFLASRGFAHDVIRRILGAGDDE</sequence>
<dbReference type="EMBL" id="CADIJO010000020">
    <property type="protein sequence ID" value="CAB3730120.1"/>
    <property type="molecule type" value="Genomic_DNA"/>
</dbReference>
<feature type="region of interest" description="Disordered" evidence="6">
    <location>
        <begin position="1"/>
        <end position="159"/>
    </location>
</feature>
<dbReference type="NCBIfam" id="NF001055">
    <property type="entry name" value="PRK00117.2-5"/>
    <property type="match status" value="1"/>
</dbReference>
<feature type="compositionally biased region" description="Basic and acidic residues" evidence="6">
    <location>
        <begin position="11"/>
        <end position="41"/>
    </location>
</feature>
<comment type="subcellular location">
    <subcellularLocation>
        <location evidence="1 5">Cytoplasm</location>
    </subcellularLocation>
</comment>
<feature type="compositionally biased region" description="Basic and acidic residues" evidence="6">
    <location>
        <begin position="79"/>
        <end position="92"/>
    </location>
</feature>
<dbReference type="RefSeq" id="WP_175193938.1">
    <property type="nucleotide sequence ID" value="NZ_CADIJO010000020.1"/>
</dbReference>
<dbReference type="HAMAP" id="MF_01114">
    <property type="entry name" value="RecX"/>
    <property type="match status" value="1"/>
</dbReference>
<dbReference type="Pfam" id="PF21981">
    <property type="entry name" value="RecX_HTH3"/>
    <property type="match status" value="1"/>
</dbReference>
<evidence type="ECO:0000259" key="9">
    <source>
        <dbReference type="Pfam" id="PF21982"/>
    </source>
</evidence>
<proteinExistence type="inferred from homology"/>
<dbReference type="InterPro" id="IPR003783">
    <property type="entry name" value="Regulatory_RecX"/>
</dbReference>
<organism evidence="10 11">
    <name type="scientific">Achromobacter deleyi</name>
    <dbReference type="NCBI Taxonomy" id="1353891"/>
    <lineage>
        <taxon>Bacteria</taxon>
        <taxon>Pseudomonadati</taxon>
        <taxon>Pseudomonadota</taxon>
        <taxon>Betaproteobacteria</taxon>
        <taxon>Burkholderiales</taxon>
        <taxon>Alcaligenaceae</taxon>
        <taxon>Achromobacter</taxon>
    </lineage>
</organism>
<evidence type="ECO:0000259" key="8">
    <source>
        <dbReference type="Pfam" id="PF21981"/>
    </source>
</evidence>
<dbReference type="GO" id="GO:0006282">
    <property type="term" value="P:regulation of DNA repair"/>
    <property type="evidence" value="ECO:0007669"/>
    <property type="project" value="UniProtKB-UniRule"/>
</dbReference>
<evidence type="ECO:0000256" key="5">
    <source>
        <dbReference type="HAMAP-Rule" id="MF_01114"/>
    </source>
</evidence>
<dbReference type="Pfam" id="PF21982">
    <property type="entry name" value="RecX_HTH1"/>
    <property type="match status" value="1"/>
</dbReference>
<evidence type="ECO:0000313" key="11">
    <source>
        <dbReference type="Proteomes" id="UP000494111"/>
    </source>
</evidence>
<comment type="similarity">
    <text evidence="2 5">Belongs to the RecX family.</text>
</comment>
<protein>
    <recommendedName>
        <fullName evidence="3 5">Regulatory protein RecX</fullName>
    </recommendedName>
</protein>
<evidence type="ECO:0000313" key="10">
    <source>
        <dbReference type="EMBL" id="CAB3730120.1"/>
    </source>
</evidence>
<feature type="compositionally biased region" description="Low complexity" evidence="6">
    <location>
        <begin position="66"/>
        <end position="78"/>
    </location>
</feature>
<dbReference type="InterPro" id="IPR053925">
    <property type="entry name" value="RecX_HTH_3rd"/>
</dbReference>
<name>A0A6S7AQ69_9BURK</name>
<evidence type="ECO:0000256" key="1">
    <source>
        <dbReference type="ARBA" id="ARBA00004496"/>
    </source>
</evidence>
<evidence type="ECO:0000259" key="7">
    <source>
        <dbReference type="Pfam" id="PF02631"/>
    </source>
</evidence>
<feature type="compositionally biased region" description="Basic and acidic residues" evidence="6">
    <location>
        <begin position="140"/>
        <end position="159"/>
    </location>
</feature>
<feature type="domain" description="RecX second three-helical" evidence="7">
    <location>
        <begin position="179"/>
        <end position="214"/>
    </location>
</feature>
<feature type="domain" description="RecX third three-helical" evidence="8">
    <location>
        <begin position="223"/>
        <end position="266"/>
    </location>
</feature>
<feature type="compositionally biased region" description="Gly residues" evidence="6">
    <location>
        <begin position="99"/>
        <end position="115"/>
    </location>
</feature>
<dbReference type="InterPro" id="IPR053926">
    <property type="entry name" value="RecX_HTH_1st"/>
</dbReference>
<feature type="domain" description="RecX first three-helical" evidence="9">
    <location>
        <begin position="134"/>
        <end position="168"/>
    </location>
</feature>
<evidence type="ECO:0000256" key="4">
    <source>
        <dbReference type="ARBA" id="ARBA00022490"/>
    </source>
</evidence>
<dbReference type="InterPro" id="IPR053924">
    <property type="entry name" value="RecX_HTH_2nd"/>
</dbReference>
<evidence type="ECO:0000256" key="6">
    <source>
        <dbReference type="SAM" id="MobiDB-lite"/>
    </source>
</evidence>
<evidence type="ECO:0000256" key="2">
    <source>
        <dbReference type="ARBA" id="ARBA00009695"/>
    </source>
</evidence>
<dbReference type="PANTHER" id="PTHR33602">
    <property type="entry name" value="REGULATORY PROTEIN RECX FAMILY PROTEIN"/>
    <property type="match status" value="1"/>
</dbReference>
<dbReference type="Gene3D" id="1.10.10.10">
    <property type="entry name" value="Winged helix-like DNA-binding domain superfamily/Winged helix DNA-binding domain"/>
    <property type="match status" value="3"/>
</dbReference>
<dbReference type="Proteomes" id="UP000494111">
    <property type="component" value="Unassembled WGS sequence"/>
</dbReference>
<dbReference type="AlphaFoldDB" id="A0A6S7AQ69"/>
<keyword evidence="4 5" id="KW-0963">Cytoplasm</keyword>